<reference evidence="2" key="1">
    <citation type="journal article" date="2009" name="Genome Res.">
        <title>Comparative genomic analyses of the human fungal pathogens Coccidioides and their relatives.</title>
        <authorList>
            <person name="Sharpton T.J."/>
            <person name="Stajich J.E."/>
            <person name="Rounsley S.D."/>
            <person name="Gardner M.J."/>
            <person name="Wortman J.R."/>
            <person name="Jordar V.S."/>
            <person name="Maiti R."/>
            <person name="Kodira C.D."/>
            <person name="Neafsey D.E."/>
            <person name="Zeng Q."/>
            <person name="Hung C.-Y."/>
            <person name="McMahan C."/>
            <person name="Muszewska A."/>
            <person name="Grynberg M."/>
            <person name="Mandel M.A."/>
            <person name="Kellner E.M."/>
            <person name="Barker B.M."/>
            <person name="Galgiani J.N."/>
            <person name="Orbach M.J."/>
            <person name="Kirkland T.N."/>
            <person name="Cole G.T."/>
            <person name="Henn M.R."/>
            <person name="Birren B.W."/>
            <person name="Taylor J.W."/>
        </authorList>
    </citation>
    <scope>NUCLEOTIDE SEQUENCE [LARGE SCALE GENOMIC DNA]</scope>
    <source>
        <strain evidence="2">RS</strain>
    </source>
</reference>
<accession>A0A0D8JW09</accession>
<dbReference type="KEGG" id="cim:CIMG_13417"/>
<proteinExistence type="predicted"/>
<gene>
    <name evidence="1" type="ORF">CIMG_13417</name>
</gene>
<evidence type="ECO:0000313" key="1">
    <source>
        <dbReference type="EMBL" id="KJF61101.1"/>
    </source>
</evidence>
<reference evidence="2" key="2">
    <citation type="journal article" date="2010" name="Genome Res.">
        <title>Population genomic sequencing of Coccidioides fungi reveals recent hybridization and transposon control.</title>
        <authorList>
            <person name="Neafsey D.E."/>
            <person name="Barker B.M."/>
            <person name="Sharpton T.J."/>
            <person name="Stajich J.E."/>
            <person name="Park D.J."/>
            <person name="Whiston E."/>
            <person name="Hung C.-Y."/>
            <person name="McMahan C."/>
            <person name="White J."/>
            <person name="Sykes S."/>
            <person name="Heiman D."/>
            <person name="Young S."/>
            <person name="Zeng Q."/>
            <person name="Abouelleil A."/>
            <person name="Aftuck L."/>
            <person name="Bessette D."/>
            <person name="Brown A."/>
            <person name="FitzGerald M."/>
            <person name="Lui A."/>
            <person name="Macdonald J.P."/>
            <person name="Priest M."/>
            <person name="Orbach M.J."/>
            <person name="Galgiani J.N."/>
            <person name="Kirkland T.N."/>
            <person name="Cole G.T."/>
            <person name="Birren B.W."/>
            <person name="Henn M.R."/>
            <person name="Taylor J.W."/>
            <person name="Rounsley S.D."/>
        </authorList>
    </citation>
    <scope>GENOME REANNOTATION</scope>
    <source>
        <strain evidence="2">RS</strain>
    </source>
</reference>
<dbReference type="GeneID" id="24165044"/>
<dbReference type="STRING" id="246410.A0A0D8JW09"/>
<dbReference type="RefSeq" id="XP_004446152.1">
    <property type="nucleotide sequence ID" value="XM_004446095.1"/>
</dbReference>
<dbReference type="InParanoid" id="A0A0D8JW09"/>
<dbReference type="Gene3D" id="3.30.200.20">
    <property type="entry name" value="Phosphorylase Kinase, domain 1"/>
    <property type="match status" value="1"/>
</dbReference>
<organism evidence="1 2">
    <name type="scientific">Coccidioides immitis (strain RS)</name>
    <name type="common">Valley fever fungus</name>
    <dbReference type="NCBI Taxonomy" id="246410"/>
    <lineage>
        <taxon>Eukaryota</taxon>
        <taxon>Fungi</taxon>
        <taxon>Dikarya</taxon>
        <taxon>Ascomycota</taxon>
        <taxon>Pezizomycotina</taxon>
        <taxon>Eurotiomycetes</taxon>
        <taxon>Eurotiomycetidae</taxon>
        <taxon>Onygenales</taxon>
        <taxon>Onygenaceae</taxon>
        <taxon>Coccidioides</taxon>
    </lineage>
</organism>
<keyword evidence="2" id="KW-1185">Reference proteome</keyword>
<name>A0A0D8JW09_COCIM</name>
<sequence>MLKRLSSLLRWVKASIRRVPSLPTQFLSCDFEVISDSHILEEERFKDFKLGKYYPVNIGAMYLLPSTRSLAKLGFGITSTVWLASLPKCSECWAHRPKKASSAGWDLIGMSCLSPGKTVWKISRLPEALKRSVEHEDWLCRGSIVRLGRP</sequence>
<protein>
    <submittedName>
        <fullName evidence="1">Uncharacterized protein</fullName>
    </submittedName>
</protein>
<dbReference type="VEuPathDB" id="FungiDB:CIMG_13417"/>
<dbReference type="OrthoDB" id="5979581at2759"/>
<dbReference type="Proteomes" id="UP000001261">
    <property type="component" value="Unassembled WGS sequence"/>
</dbReference>
<dbReference type="AlphaFoldDB" id="A0A0D8JW09"/>
<evidence type="ECO:0000313" key="2">
    <source>
        <dbReference type="Proteomes" id="UP000001261"/>
    </source>
</evidence>
<dbReference type="EMBL" id="GG704914">
    <property type="protein sequence ID" value="KJF61101.1"/>
    <property type="molecule type" value="Genomic_DNA"/>
</dbReference>